<comment type="caution">
    <text evidence="6">The sequence shown here is derived from an EMBL/GenBank/DDBJ whole genome shotgun (WGS) entry which is preliminary data.</text>
</comment>
<protein>
    <submittedName>
        <fullName evidence="6">HSP90 family protein</fullName>
    </submittedName>
</protein>
<proteinExistence type="inferred from homology"/>
<dbReference type="Gene3D" id="3.30.565.10">
    <property type="entry name" value="Histidine kinase-like ATPase, C-terminal domain"/>
    <property type="match status" value="1"/>
</dbReference>
<dbReference type="InterPro" id="IPR020568">
    <property type="entry name" value="Ribosomal_Su5_D2-typ_SF"/>
</dbReference>
<comment type="similarity">
    <text evidence="1">Belongs to the heat shock protein 90 family.</text>
</comment>
<dbReference type="InterPro" id="IPR020575">
    <property type="entry name" value="Hsp90_N"/>
</dbReference>
<dbReference type="SUPFAM" id="SSF55874">
    <property type="entry name" value="ATPase domain of HSP90 chaperone/DNA topoisomerase II/histidine kinase"/>
    <property type="match status" value="1"/>
</dbReference>
<dbReference type="InterPro" id="IPR036890">
    <property type="entry name" value="HATPase_C_sf"/>
</dbReference>
<keyword evidence="7" id="KW-1185">Reference proteome</keyword>
<dbReference type="NCBIfam" id="NF010683">
    <property type="entry name" value="PRK14083.1"/>
    <property type="match status" value="1"/>
</dbReference>
<accession>A0ABS1SDV9</accession>
<organism evidence="6 7">
    <name type="scientific">Leucobacter chromiireducens subsp. solipictus</name>
    <dbReference type="NCBI Taxonomy" id="398235"/>
    <lineage>
        <taxon>Bacteria</taxon>
        <taxon>Bacillati</taxon>
        <taxon>Actinomycetota</taxon>
        <taxon>Actinomycetes</taxon>
        <taxon>Micrococcales</taxon>
        <taxon>Microbacteriaceae</taxon>
        <taxon>Leucobacter</taxon>
    </lineage>
</organism>
<dbReference type="PRINTS" id="PR00775">
    <property type="entry name" value="HEATSHOCK90"/>
</dbReference>
<gene>
    <name evidence="6" type="ORF">D3230_00040</name>
</gene>
<feature type="region of interest" description="Disordered" evidence="5">
    <location>
        <begin position="42"/>
        <end position="65"/>
    </location>
</feature>
<dbReference type="EMBL" id="QYAC01000001">
    <property type="protein sequence ID" value="MBL3677699.1"/>
    <property type="molecule type" value="Genomic_DNA"/>
</dbReference>
<evidence type="ECO:0000313" key="7">
    <source>
        <dbReference type="Proteomes" id="UP001645859"/>
    </source>
</evidence>
<evidence type="ECO:0000256" key="2">
    <source>
        <dbReference type="ARBA" id="ARBA00022741"/>
    </source>
</evidence>
<evidence type="ECO:0000256" key="5">
    <source>
        <dbReference type="SAM" id="MobiDB-lite"/>
    </source>
</evidence>
<dbReference type="Gene3D" id="3.30.230.80">
    <property type="match status" value="1"/>
</dbReference>
<dbReference type="Proteomes" id="UP001645859">
    <property type="component" value="Unassembled WGS sequence"/>
</dbReference>
<keyword evidence="2" id="KW-0547">Nucleotide-binding</keyword>
<evidence type="ECO:0000256" key="1">
    <source>
        <dbReference type="ARBA" id="ARBA00008239"/>
    </source>
</evidence>
<sequence>MTERFQVDLTGMVDLLSRHLYSGPQVYIRELIQNAIDAVTARRERDPEAPDQIRLTPGHDADGTPTLEVTDTGVGLTAAEARELLATIGRSSKRDADFGAGRAEFIGQFGIGMLAAFMVADRIAVTSRSATPGARPILWEGHANGTFRVTELPESPEIPIGTTVRLAARRDTGHWLAHDTVLTLTRDYGSLLPFDIAVRTELGGEELWQRISEPELPWRIAHASPKARARALAEYCELTFGFTPLGHIDLELPVAGVSGVAFILPLAVAPGGGGHRVYTKRMLLGPRVDRVLPEWAFFVRAVLDTEALSPTASREQLHDDEVLLGVREAIGAQLRGWAHAELASGSRLAHQVIATHHLALRGLALTDPEMLDLAAAILPFETTDGPRTLAELRERGEVVYTTTTEAYRRVAAVARAQDIVVLNAGYVYDADLLSQLEARPDWRVRELQSADLVHALGILSMDREWQLADAVQRARALLDAEDCEVIVRTFSPSTVPAILLRDAEGEHRRERDRERAASPDLWGGLLDAFAEDREHRSRTLVLNDDSSVARRLLSAPAGDVFDAGLRSLYLSAVMLAGDGLRANESAALTDALGVLLDTALGRTAPDHPAQENPA</sequence>
<keyword evidence="3" id="KW-0067">ATP-binding</keyword>
<evidence type="ECO:0000313" key="6">
    <source>
        <dbReference type="EMBL" id="MBL3677699.1"/>
    </source>
</evidence>
<dbReference type="PIRSF" id="PIRSF002583">
    <property type="entry name" value="Hsp90"/>
    <property type="match status" value="1"/>
</dbReference>
<reference evidence="6 7" key="1">
    <citation type="submission" date="2018-09" db="EMBL/GenBank/DDBJ databases">
        <title>Comparative genomics of Leucobacter spp.</title>
        <authorList>
            <person name="Reis A.C."/>
            <person name="Kolvenbach B.A."/>
            <person name="Corvini P.F.X."/>
            <person name="Nunes O.C."/>
        </authorList>
    </citation>
    <scope>NUCLEOTIDE SEQUENCE [LARGE SCALE GENOMIC DNA]</scope>
    <source>
        <strain evidence="6 7">TAN 31504</strain>
    </source>
</reference>
<dbReference type="RefSeq" id="WP_202342985.1">
    <property type="nucleotide sequence ID" value="NZ_BAAAPI010000009.1"/>
</dbReference>
<dbReference type="SUPFAM" id="SSF54211">
    <property type="entry name" value="Ribosomal protein S5 domain 2-like"/>
    <property type="match status" value="1"/>
</dbReference>
<dbReference type="InterPro" id="IPR001404">
    <property type="entry name" value="Hsp90_fam"/>
</dbReference>
<dbReference type="PANTHER" id="PTHR11528">
    <property type="entry name" value="HEAT SHOCK PROTEIN 90 FAMILY MEMBER"/>
    <property type="match status" value="1"/>
</dbReference>
<evidence type="ECO:0000256" key="4">
    <source>
        <dbReference type="ARBA" id="ARBA00023186"/>
    </source>
</evidence>
<keyword evidence="4" id="KW-0143">Chaperone</keyword>
<dbReference type="Pfam" id="PF13589">
    <property type="entry name" value="HATPase_c_3"/>
    <property type="match status" value="1"/>
</dbReference>
<name>A0ABS1SDV9_9MICO</name>
<evidence type="ECO:0000256" key="3">
    <source>
        <dbReference type="ARBA" id="ARBA00022840"/>
    </source>
</evidence>